<name>A0A241NL47_VIBAN</name>
<comment type="caution">
    <text evidence="1">The sequence shown here is derived from an EMBL/GenBank/DDBJ whole genome shotgun (WGS) entry which is preliminary data.</text>
</comment>
<dbReference type="EMBL" id="RDPI01000589">
    <property type="protein sequence ID" value="MBF4376144.1"/>
    <property type="molecule type" value="Genomic_DNA"/>
</dbReference>
<evidence type="ECO:0000313" key="1">
    <source>
        <dbReference type="EMBL" id="MBF4274174.1"/>
    </source>
</evidence>
<accession>A0A241NL47</accession>
<sequence>MAILVKKAKLSNSMNPFVIIQLTSNHFLSSNGSYGSNRFAITPCRLNAVKLPLVTANSVLHQVKREFPLAQISYEVC</sequence>
<gene>
    <name evidence="1" type="ORF">EAY07_19580</name>
    <name evidence="2" type="ORF">EAY46_24480</name>
</gene>
<dbReference type="AlphaFoldDB" id="A0A241NL47"/>
<reference evidence="3 4" key="1">
    <citation type="journal article" date="2021" name="PeerJ">
        <title>Analysis of 44 Vibrio anguillarum genomes reveals high genetic diversity.</title>
        <authorList>
            <person name="Hansen M.J."/>
            <person name="Dalsgaard I."/>
        </authorList>
    </citation>
    <scope>NUCLEOTIDE SEQUENCE [LARGE SCALE GENOMIC DNA]</scope>
    <source>
        <strain evidence="2 4">040915-1/1B</strain>
        <strain evidence="1 3">17-16730-2A</strain>
    </source>
</reference>
<evidence type="ECO:0000313" key="4">
    <source>
        <dbReference type="Proteomes" id="UP000726136"/>
    </source>
</evidence>
<protein>
    <submittedName>
        <fullName evidence="1">Uncharacterized protein</fullName>
    </submittedName>
</protein>
<evidence type="ECO:0000313" key="3">
    <source>
        <dbReference type="Proteomes" id="UP000722957"/>
    </source>
</evidence>
<organism evidence="1 3">
    <name type="scientific">Vibrio anguillarum</name>
    <name type="common">Listonella anguillarum</name>
    <dbReference type="NCBI Taxonomy" id="55601"/>
    <lineage>
        <taxon>Bacteria</taxon>
        <taxon>Pseudomonadati</taxon>
        <taxon>Pseudomonadota</taxon>
        <taxon>Gammaproteobacteria</taxon>
        <taxon>Vibrionales</taxon>
        <taxon>Vibrionaceae</taxon>
        <taxon>Vibrio</taxon>
    </lineage>
</organism>
<dbReference type="EMBL" id="RDOM01000109">
    <property type="protein sequence ID" value="MBF4274174.1"/>
    <property type="molecule type" value="Genomic_DNA"/>
</dbReference>
<dbReference type="Proteomes" id="UP000726136">
    <property type="component" value="Unassembled WGS sequence"/>
</dbReference>
<dbReference type="KEGG" id="vau:VANGNB10_cII0417c"/>
<proteinExistence type="predicted"/>
<evidence type="ECO:0000313" key="2">
    <source>
        <dbReference type="EMBL" id="MBF4376144.1"/>
    </source>
</evidence>
<dbReference type="Proteomes" id="UP000722957">
    <property type="component" value="Unassembled WGS sequence"/>
</dbReference>
<dbReference type="RefSeq" id="WP_013867777.1">
    <property type="nucleotide sequence ID" value="NZ_CP020533.1"/>
</dbReference>
<keyword evidence="4" id="KW-1185">Reference proteome</keyword>